<evidence type="ECO:0000256" key="4">
    <source>
        <dbReference type="ARBA" id="ARBA00022989"/>
    </source>
</evidence>
<proteinExistence type="predicted"/>
<dbReference type="GO" id="GO:0006865">
    <property type="term" value="P:amino acid transport"/>
    <property type="evidence" value="ECO:0007669"/>
    <property type="project" value="InterPro"/>
</dbReference>
<dbReference type="InterPro" id="IPR001123">
    <property type="entry name" value="LeuE-type"/>
</dbReference>
<accession>A0AAP2GQA4</accession>
<organism evidence="7 8">
    <name type="scientific">Dawidia cretensis</name>
    <dbReference type="NCBI Taxonomy" id="2782350"/>
    <lineage>
        <taxon>Bacteria</taxon>
        <taxon>Pseudomonadati</taxon>
        <taxon>Bacteroidota</taxon>
        <taxon>Cytophagia</taxon>
        <taxon>Cytophagales</taxon>
        <taxon>Chryseotaleaceae</taxon>
        <taxon>Dawidia</taxon>
    </lineage>
</organism>
<evidence type="ECO:0000256" key="5">
    <source>
        <dbReference type="ARBA" id="ARBA00023136"/>
    </source>
</evidence>
<feature type="transmembrane region" description="Helical" evidence="6">
    <location>
        <begin position="114"/>
        <end position="137"/>
    </location>
</feature>
<dbReference type="AlphaFoldDB" id="A0AAP2GQA4"/>
<evidence type="ECO:0000256" key="6">
    <source>
        <dbReference type="SAM" id="Phobius"/>
    </source>
</evidence>
<evidence type="ECO:0000313" key="7">
    <source>
        <dbReference type="EMBL" id="MBT1709466.1"/>
    </source>
</evidence>
<comment type="subcellular location">
    <subcellularLocation>
        <location evidence="1">Cell membrane</location>
        <topology evidence="1">Multi-pass membrane protein</topology>
    </subcellularLocation>
</comment>
<comment type="caution">
    <text evidence="7">The sequence shown here is derived from an EMBL/GenBank/DDBJ whole genome shotgun (WGS) entry which is preliminary data.</text>
</comment>
<dbReference type="Pfam" id="PF01810">
    <property type="entry name" value="LysE"/>
    <property type="match status" value="1"/>
</dbReference>
<dbReference type="RefSeq" id="WP_254085043.1">
    <property type="nucleotide sequence ID" value="NZ_JAHESE010000013.1"/>
</dbReference>
<feature type="transmembrane region" description="Helical" evidence="6">
    <location>
        <begin position="72"/>
        <end position="94"/>
    </location>
</feature>
<evidence type="ECO:0008006" key="9">
    <source>
        <dbReference type="Google" id="ProtNLM"/>
    </source>
</evidence>
<evidence type="ECO:0000256" key="3">
    <source>
        <dbReference type="ARBA" id="ARBA00022692"/>
    </source>
</evidence>
<protein>
    <recommendedName>
        <fullName evidence="9">Lysine transporter LysE</fullName>
    </recommendedName>
</protein>
<dbReference type="GO" id="GO:0005886">
    <property type="term" value="C:plasma membrane"/>
    <property type="evidence" value="ECO:0007669"/>
    <property type="project" value="UniProtKB-SubCell"/>
</dbReference>
<feature type="transmembrane region" description="Helical" evidence="6">
    <location>
        <begin position="41"/>
        <end position="60"/>
    </location>
</feature>
<dbReference type="EMBL" id="JAHESE010000013">
    <property type="protein sequence ID" value="MBT1709466.1"/>
    <property type="molecule type" value="Genomic_DNA"/>
</dbReference>
<keyword evidence="4 6" id="KW-1133">Transmembrane helix</keyword>
<gene>
    <name evidence="7" type="ORF">KK062_14580</name>
</gene>
<evidence type="ECO:0000256" key="1">
    <source>
        <dbReference type="ARBA" id="ARBA00004651"/>
    </source>
</evidence>
<reference evidence="7 8" key="1">
    <citation type="submission" date="2021-05" db="EMBL/GenBank/DDBJ databases">
        <title>A Polyphasic approach of four new species of the genus Ohtaekwangia: Ohtaekwangia histidinii sp. nov., Ohtaekwangia cretensis sp. nov., Ohtaekwangia indiensis sp. nov., Ohtaekwangia reichenbachii sp. nov. from diverse environment.</title>
        <authorList>
            <person name="Octaviana S."/>
        </authorList>
    </citation>
    <scope>NUCLEOTIDE SEQUENCE [LARGE SCALE GENOMIC DNA]</scope>
    <source>
        <strain evidence="7 8">PWU5</strain>
    </source>
</reference>
<evidence type="ECO:0000313" key="8">
    <source>
        <dbReference type="Proteomes" id="UP001319080"/>
    </source>
</evidence>
<feature type="transmembrane region" description="Helical" evidence="6">
    <location>
        <begin position="185"/>
        <end position="203"/>
    </location>
</feature>
<keyword evidence="5 6" id="KW-0472">Membrane</keyword>
<name>A0AAP2GQA4_9BACT</name>
<dbReference type="Proteomes" id="UP001319080">
    <property type="component" value="Unassembled WGS sequence"/>
</dbReference>
<keyword evidence="3 6" id="KW-0812">Transmembrane</keyword>
<keyword evidence="2" id="KW-1003">Cell membrane</keyword>
<sequence>MIGRIKLIAWALSISFVGSLPLGTLNLGVVSYVSHHNLVGAMYFSIAAIAVEMGIVRVAPMALARIAKLKRFHILFSVLACLLLLAFGLTTLAAAKTMQPIKGEVPVGNLHPVVVGLLLSVANPLHLPFWMGWTAVLRSKSILDDNRSSYNTFVIAIGVGTAFAFMVYGVAGLYLTDLLGRYQEWLNRIIGAALVLTALTQLYKTFLTRKKAITAPVGP</sequence>
<feature type="transmembrane region" description="Helical" evidence="6">
    <location>
        <begin position="149"/>
        <end position="173"/>
    </location>
</feature>
<feature type="transmembrane region" description="Helical" evidence="6">
    <location>
        <begin position="7"/>
        <end position="29"/>
    </location>
</feature>
<keyword evidence="8" id="KW-1185">Reference proteome</keyword>
<evidence type="ECO:0000256" key="2">
    <source>
        <dbReference type="ARBA" id="ARBA00022475"/>
    </source>
</evidence>